<accession>A0A511D351</accession>
<dbReference type="Proteomes" id="UP000321328">
    <property type="component" value="Unassembled WGS sequence"/>
</dbReference>
<protein>
    <recommendedName>
        <fullName evidence="2">DUF2231 domain-containing protein</fullName>
    </recommendedName>
</protein>
<keyword evidence="1" id="KW-0472">Membrane</keyword>
<gene>
    <name evidence="3" type="ORF">PA7_30460</name>
</gene>
<reference evidence="3 4" key="1">
    <citation type="submission" date="2019-07" db="EMBL/GenBank/DDBJ databases">
        <title>Whole genome shotgun sequence of Pseudonocardia asaccharolytica NBRC 16224.</title>
        <authorList>
            <person name="Hosoyama A."/>
            <person name="Uohara A."/>
            <person name="Ohji S."/>
            <person name="Ichikawa N."/>
        </authorList>
    </citation>
    <scope>NUCLEOTIDE SEQUENCE [LARGE SCALE GENOMIC DNA]</scope>
    <source>
        <strain evidence="3 4">NBRC 16224</strain>
    </source>
</reference>
<dbReference type="InterPro" id="IPR019251">
    <property type="entry name" value="DUF2231_TM"/>
</dbReference>
<organism evidence="3 4">
    <name type="scientific">Pseudonocardia asaccharolytica DSM 44247 = NBRC 16224</name>
    <dbReference type="NCBI Taxonomy" id="1123024"/>
    <lineage>
        <taxon>Bacteria</taxon>
        <taxon>Bacillati</taxon>
        <taxon>Actinomycetota</taxon>
        <taxon>Actinomycetes</taxon>
        <taxon>Pseudonocardiales</taxon>
        <taxon>Pseudonocardiaceae</taxon>
        <taxon>Pseudonocardia</taxon>
    </lineage>
</organism>
<keyword evidence="1" id="KW-0812">Transmembrane</keyword>
<feature type="transmembrane region" description="Helical" evidence="1">
    <location>
        <begin position="103"/>
        <end position="127"/>
    </location>
</feature>
<evidence type="ECO:0000313" key="3">
    <source>
        <dbReference type="EMBL" id="GEL19209.1"/>
    </source>
</evidence>
<dbReference type="Pfam" id="PF09990">
    <property type="entry name" value="DUF2231"/>
    <property type="match status" value="1"/>
</dbReference>
<evidence type="ECO:0000256" key="1">
    <source>
        <dbReference type="SAM" id="Phobius"/>
    </source>
</evidence>
<sequence length="178" mass="17594">MRRRGAVGIRVSSPIVHNAVVFTVLGVPAHPLLVHAVVVLIPLAALGAVAVAMRPVWTRPYGPLVAAGALAGAVAATLAKFAGDQLQAAIDITPSFVPVIEQHARFGLFVVGASWAFAVLAIAAGLLGRRSRGSAPRVAGALSAAAGLVAIAAAVLAGHTGSQAVWGSVAGWPAGAGG</sequence>
<dbReference type="STRING" id="1123024.GCA_000423625_04252"/>
<dbReference type="EMBL" id="BJVI01000033">
    <property type="protein sequence ID" value="GEL19209.1"/>
    <property type="molecule type" value="Genomic_DNA"/>
</dbReference>
<dbReference type="AlphaFoldDB" id="A0A511D351"/>
<name>A0A511D351_9PSEU</name>
<keyword evidence="1" id="KW-1133">Transmembrane helix</keyword>
<evidence type="ECO:0000313" key="4">
    <source>
        <dbReference type="Proteomes" id="UP000321328"/>
    </source>
</evidence>
<feature type="transmembrane region" description="Helical" evidence="1">
    <location>
        <begin position="7"/>
        <end position="26"/>
    </location>
</feature>
<comment type="caution">
    <text evidence="3">The sequence shown here is derived from an EMBL/GenBank/DDBJ whole genome shotgun (WGS) entry which is preliminary data.</text>
</comment>
<keyword evidence="4" id="KW-1185">Reference proteome</keyword>
<feature type="transmembrane region" description="Helical" evidence="1">
    <location>
        <begin position="32"/>
        <end position="52"/>
    </location>
</feature>
<feature type="domain" description="DUF2231" evidence="2">
    <location>
        <begin position="26"/>
        <end position="167"/>
    </location>
</feature>
<feature type="transmembrane region" description="Helical" evidence="1">
    <location>
        <begin position="64"/>
        <end position="83"/>
    </location>
</feature>
<evidence type="ECO:0000259" key="2">
    <source>
        <dbReference type="Pfam" id="PF09990"/>
    </source>
</evidence>
<feature type="transmembrane region" description="Helical" evidence="1">
    <location>
        <begin position="139"/>
        <end position="158"/>
    </location>
</feature>
<proteinExistence type="predicted"/>